<name>A0A2P6SNF6_ROSCH</name>
<protein>
    <submittedName>
        <fullName evidence="2">Putative translocation protein Sec63</fullName>
    </submittedName>
</protein>
<dbReference type="GO" id="GO:0031207">
    <property type="term" value="C:Sec62/Sec63 complex"/>
    <property type="evidence" value="ECO:0007669"/>
    <property type="project" value="TreeGrafter"/>
</dbReference>
<evidence type="ECO:0000256" key="1">
    <source>
        <dbReference type="SAM" id="SignalP"/>
    </source>
</evidence>
<dbReference type="Proteomes" id="UP000238479">
    <property type="component" value="Chromosome 1"/>
</dbReference>
<sequence>MIFLASFGLCLPLVMAVVYLSTSSKHTVNYVMHQTLSSMKHCLAPSEVIAVFIKAAEYMKIPFAELLIQAQLTRASGSLSPSLQGDLRRVLEHAPRLLKELMKADFFISCLRLEASEAMTLVPRNAEGQGWLSAAIGVVELSQCIIQAVPLGKSKVTGGSREGSAPFLQLPHFSEVRMFQELEDRADLLSQTAGFSATQVQDVEMVLTRMPSISIEVKCETEGKEDIQESHIVIFQASVTCTKMR</sequence>
<organism evidence="2 3">
    <name type="scientific">Rosa chinensis</name>
    <name type="common">China rose</name>
    <dbReference type="NCBI Taxonomy" id="74649"/>
    <lineage>
        <taxon>Eukaryota</taxon>
        <taxon>Viridiplantae</taxon>
        <taxon>Streptophyta</taxon>
        <taxon>Embryophyta</taxon>
        <taxon>Tracheophyta</taxon>
        <taxon>Spermatophyta</taxon>
        <taxon>Magnoliopsida</taxon>
        <taxon>eudicotyledons</taxon>
        <taxon>Gunneridae</taxon>
        <taxon>Pentapetalae</taxon>
        <taxon>rosids</taxon>
        <taxon>fabids</taxon>
        <taxon>Rosales</taxon>
        <taxon>Rosaceae</taxon>
        <taxon>Rosoideae</taxon>
        <taxon>Rosoideae incertae sedis</taxon>
        <taxon>Rosa</taxon>
    </lineage>
</organism>
<dbReference type="Gene3D" id="1.10.3380.10">
    <property type="entry name" value="Sec63 N-terminal domain-like domain"/>
    <property type="match status" value="1"/>
</dbReference>
<dbReference type="GO" id="GO:0006620">
    <property type="term" value="P:post-translational protein targeting to endoplasmic reticulum membrane"/>
    <property type="evidence" value="ECO:0007669"/>
    <property type="project" value="TreeGrafter"/>
</dbReference>
<feature type="chain" id="PRO_5015190851" evidence="1">
    <location>
        <begin position="17"/>
        <end position="245"/>
    </location>
</feature>
<dbReference type="GO" id="GO:0003723">
    <property type="term" value="F:RNA binding"/>
    <property type="evidence" value="ECO:0007669"/>
    <property type="project" value="TreeGrafter"/>
</dbReference>
<dbReference type="GO" id="GO:0006614">
    <property type="term" value="P:SRP-dependent cotranslational protein targeting to membrane"/>
    <property type="evidence" value="ECO:0007669"/>
    <property type="project" value="TreeGrafter"/>
</dbReference>
<dbReference type="GO" id="GO:0008320">
    <property type="term" value="F:protein transmembrane transporter activity"/>
    <property type="evidence" value="ECO:0007669"/>
    <property type="project" value="TreeGrafter"/>
</dbReference>
<accession>A0A2P6SNF6</accession>
<reference evidence="2 3" key="1">
    <citation type="journal article" date="2018" name="Nat. Genet.">
        <title>The Rosa genome provides new insights in the design of modern roses.</title>
        <authorList>
            <person name="Bendahmane M."/>
        </authorList>
    </citation>
    <scope>NUCLEOTIDE SEQUENCE [LARGE SCALE GENOMIC DNA]</scope>
    <source>
        <strain evidence="3">cv. Old Blush</strain>
    </source>
</reference>
<dbReference type="SUPFAM" id="SSF158702">
    <property type="entry name" value="Sec63 N-terminal domain-like"/>
    <property type="match status" value="1"/>
</dbReference>
<dbReference type="STRING" id="74649.A0A2P6SNF6"/>
<evidence type="ECO:0000313" key="2">
    <source>
        <dbReference type="EMBL" id="PRQ60199.1"/>
    </source>
</evidence>
<keyword evidence="3" id="KW-1185">Reference proteome</keyword>
<gene>
    <name evidence="2" type="ORF">RchiOBHm_Chr1g0378581</name>
</gene>
<proteinExistence type="predicted"/>
<dbReference type="Gramene" id="PRQ60199">
    <property type="protein sequence ID" value="PRQ60199"/>
    <property type="gene ID" value="RchiOBHm_Chr1g0378581"/>
</dbReference>
<dbReference type="PANTHER" id="PTHR24075">
    <property type="entry name" value="SEC63 DOMAIN-CONTAINING"/>
    <property type="match status" value="1"/>
</dbReference>
<evidence type="ECO:0000313" key="3">
    <source>
        <dbReference type="Proteomes" id="UP000238479"/>
    </source>
</evidence>
<comment type="caution">
    <text evidence="2">The sequence shown here is derived from an EMBL/GenBank/DDBJ whole genome shotgun (WGS) entry which is preliminary data.</text>
</comment>
<dbReference type="PANTHER" id="PTHR24075:SF0">
    <property type="entry name" value="TRANSLOCATION PROTEIN SEC63 HOMOLOG"/>
    <property type="match status" value="1"/>
</dbReference>
<feature type="signal peptide" evidence="1">
    <location>
        <begin position="1"/>
        <end position="16"/>
    </location>
</feature>
<dbReference type="AlphaFoldDB" id="A0A2P6SNF6"/>
<dbReference type="EMBL" id="PDCK01000039">
    <property type="protein sequence ID" value="PRQ60199.1"/>
    <property type="molecule type" value="Genomic_DNA"/>
</dbReference>
<keyword evidence="1" id="KW-0732">Signal</keyword>